<feature type="signal peptide" evidence="1">
    <location>
        <begin position="1"/>
        <end position="26"/>
    </location>
</feature>
<accession>A0A1M6HVL6</accession>
<dbReference type="SUPFAM" id="SSF48208">
    <property type="entry name" value="Six-hairpin glycosidases"/>
    <property type="match status" value="1"/>
</dbReference>
<dbReference type="InterPro" id="IPR005084">
    <property type="entry name" value="CBM6"/>
</dbReference>
<dbReference type="InterPro" id="IPR008928">
    <property type="entry name" value="6-hairpin_glycosidase_sf"/>
</dbReference>
<dbReference type="InterPro" id="IPR012341">
    <property type="entry name" value="6hp_glycosidase-like_sf"/>
</dbReference>
<evidence type="ECO:0000313" key="4">
    <source>
        <dbReference type="Proteomes" id="UP000184310"/>
    </source>
</evidence>
<organism evidence="3 4">
    <name type="scientific">Clostridium cavendishii DSM 21758</name>
    <dbReference type="NCBI Taxonomy" id="1121302"/>
    <lineage>
        <taxon>Bacteria</taxon>
        <taxon>Bacillati</taxon>
        <taxon>Bacillota</taxon>
        <taxon>Clostridia</taxon>
        <taxon>Eubacteriales</taxon>
        <taxon>Clostridiaceae</taxon>
        <taxon>Clostridium</taxon>
    </lineage>
</organism>
<sequence length="1041" mass="116918">MRNETKRNLSKMLVFLVTFSSGLVTKNTFASAQVYNESCYEAEAATKNNVQVNNNHKGYTGEGFIDSYGKKGDYVQFDINIPKDTGYTLRLRYANGNDKIAEREVYCDGKFISKAYFKGLGNWENWGSTDVGTNLSAGKHSIKVAVDNSNDGDINLDNLIVVEKNVSVTSLYASNWNDMMAIWKSSKLSDNDNSSTKGPRIDELRYAGDWGTNQIQDYSSFFRDETNGVKYNEPHNFSSEGYYDENGILHNNLLKYGEKYIPNVEISKDYAMVPKQNFIVTKYTLKNKTDKSIKYNILDMLHSGNKSNKEIKAEYSQEKNAIIIDRSNSGQPALILGAFTKADSYQCANDSELNSSKKDVSPWSSFNESGSLKNNNSVSAQNVSAAFEQNVDIAPNASEEIYFYMGLAKDTNEINNVCNTAKAKTGKAWFEHTSNLYNEWFKGKKIPKLKDADLTTVYKRNLIMIKNCTKPGNSSNDGAMPATTNPLAYGYKVWARDSAVTAMSLDAAGFNDEAGKYWRWLAARQSDDGSFHTCFDLWNNNNANFVEPEYDSLGMFLIGAQKHYELTKDKEFLNAIYPAVKKTSDFIMYRINNTNGFGPADKSIWEEGDYPEYYSYTQAAYAMGLKSAALMATEKKENTVADSYNGAASTILTAINRDDTDVAKGLWNVKEGYYNRCINGDNTVNNVEDSSTNVLFALGAIDVNSSRATSHIKKLEKDLMVDEYGLPRYKNDNFYYTSQYSPSGNEALESSPSWPQMTMWDSIYQSYTGKKDKAYEMLKWFKTRTAVGYMVTGESVSNITEAPLVSTAAEPVTAAAYVLASLAYDGYDMRTYASENNSGTFKQINVTKGASADWKQYNNVPYYVDKLGDTQSKDNKVDISKVYICNDDKNVYVRINNAAGKLNGFNSDTVFESTVYCENFNRKTPTTQSSKYGTALDRDMAYMFSRKSNEDSFNKYTVKNNAWTLDKNITDTIAPQWDPNTGGVEIVIPRSEIGNPANGEWGHFTVVLSELKSGKWSDQDTLKLNYRLTGEKDSWIYGNFE</sequence>
<dbReference type="OrthoDB" id="3902805at2"/>
<dbReference type="STRING" id="1121302.SAMN02745163_01594"/>
<keyword evidence="1" id="KW-0732">Signal</keyword>
<dbReference type="GO" id="GO:0005975">
    <property type="term" value="P:carbohydrate metabolic process"/>
    <property type="evidence" value="ECO:0007669"/>
    <property type="project" value="InterPro"/>
</dbReference>
<dbReference type="GO" id="GO:0004553">
    <property type="term" value="F:hydrolase activity, hydrolyzing O-glycosyl compounds"/>
    <property type="evidence" value="ECO:0007669"/>
    <property type="project" value="TreeGrafter"/>
</dbReference>
<dbReference type="AlphaFoldDB" id="A0A1M6HVL6"/>
<protein>
    <submittedName>
        <fullName evidence="3">Glucoamylase (Glucan-1,4-alpha-glucosidase), GH15 family</fullName>
    </submittedName>
</protein>
<dbReference type="PANTHER" id="PTHR31616:SF0">
    <property type="entry name" value="GLUCAN 1,4-ALPHA-GLUCOSIDASE"/>
    <property type="match status" value="1"/>
</dbReference>
<evidence type="ECO:0000259" key="2">
    <source>
        <dbReference type="PROSITE" id="PS51175"/>
    </source>
</evidence>
<reference evidence="3 4" key="1">
    <citation type="submission" date="2016-11" db="EMBL/GenBank/DDBJ databases">
        <authorList>
            <person name="Jaros S."/>
            <person name="Januszkiewicz K."/>
            <person name="Wedrychowicz H."/>
        </authorList>
    </citation>
    <scope>NUCLEOTIDE SEQUENCE [LARGE SCALE GENOMIC DNA]</scope>
    <source>
        <strain evidence="3 4">DSM 21758</strain>
    </source>
</reference>
<keyword evidence="4" id="KW-1185">Reference proteome</keyword>
<dbReference type="RefSeq" id="WP_072986149.1">
    <property type="nucleotide sequence ID" value="NZ_FQZB01000007.1"/>
</dbReference>
<dbReference type="PROSITE" id="PS51175">
    <property type="entry name" value="CBM6"/>
    <property type="match status" value="1"/>
</dbReference>
<dbReference type="InterPro" id="IPR008979">
    <property type="entry name" value="Galactose-bd-like_sf"/>
</dbReference>
<feature type="chain" id="PRO_5039442809" evidence="1">
    <location>
        <begin position="27"/>
        <end position="1041"/>
    </location>
</feature>
<proteinExistence type="predicted"/>
<dbReference type="Gene3D" id="1.50.10.10">
    <property type="match status" value="1"/>
</dbReference>
<dbReference type="SUPFAM" id="SSF49785">
    <property type="entry name" value="Galactose-binding domain-like"/>
    <property type="match status" value="1"/>
</dbReference>
<dbReference type="PANTHER" id="PTHR31616">
    <property type="entry name" value="TREHALASE"/>
    <property type="match status" value="1"/>
</dbReference>
<dbReference type="EMBL" id="FQZB01000007">
    <property type="protein sequence ID" value="SHJ26137.1"/>
    <property type="molecule type" value="Genomic_DNA"/>
</dbReference>
<dbReference type="GO" id="GO:0030246">
    <property type="term" value="F:carbohydrate binding"/>
    <property type="evidence" value="ECO:0007669"/>
    <property type="project" value="InterPro"/>
</dbReference>
<dbReference type="Gene3D" id="2.60.120.260">
    <property type="entry name" value="Galactose-binding domain-like"/>
    <property type="match status" value="1"/>
</dbReference>
<gene>
    <name evidence="3" type="ORF">SAMN02745163_01594</name>
</gene>
<feature type="domain" description="CBM6" evidence="2">
    <location>
        <begin position="38"/>
        <end position="162"/>
    </location>
</feature>
<dbReference type="Proteomes" id="UP000184310">
    <property type="component" value="Unassembled WGS sequence"/>
</dbReference>
<dbReference type="Pfam" id="PF16990">
    <property type="entry name" value="CBM_35"/>
    <property type="match status" value="1"/>
</dbReference>
<evidence type="ECO:0000313" key="3">
    <source>
        <dbReference type="EMBL" id="SHJ26137.1"/>
    </source>
</evidence>
<dbReference type="CDD" id="cd04083">
    <property type="entry name" value="CBM35_Lmo2446-like"/>
    <property type="match status" value="1"/>
</dbReference>
<evidence type="ECO:0000256" key="1">
    <source>
        <dbReference type="SAM" id="SignalP"/>
    </source>
</evidence>
<name>A0A1M6HVL6_9CLOT</name>